<protein>
    <recommendedName>
        <fullName evidence="3">DUF2071 domain-containing protein</fullName>
    </recommendedName>
</protein>
<proteinExistence type="predicted"/>
<dbReference type="InterPro" id="IPR018644">
    <property type="entry name" value="DUF2071"/>
</dbReference>
<dbReference type="Proteomes" id="UP001501153">
    <property type="component" value="Unassembled WGS sequence"/>
</dbReference>
<organism evidence="1 2">
    <name type="scientific">Hymenobacter saemangeumensis</name>
    <dbReference type="NCBI Taxonomy" id="1084522"/>
    <lineage>
        <taxon>Bacteria</taxon>
        <taxon>Pseudomonadati</taxon>
        <taxon>Bacteroidota</taxon>
        <taxon>Cytophagia</taxon>
        <taxon>Cytophagales</taxon>
        <taxon>Hymenobacteraceae</taxon>
        <taxon>Hymenobacter</taxon>
    </lineage>
</organism>
<dbReference type="Pfam" id="PF09844">
    <property type="entry name" value="DUF2071"/>
    <property type="match status" value="1"/>
</dbReference>
<name>A0ABP8IMY8_9BACT</name>
<comment type="caution">
    <text evidence="1">The sequence shown here is derived from an EMBL/GenBank/DDBJ whole genome shotgun (WGS) entry which is preliminary data.</text>
</comment>
<evidence type="ECO:0000313" key="1">
    <source>
        <dbReference type="EMBL" id="GAA4363228.1"/>
    </source>
</evidence>
<evidence type="ECO:0008006" key="3">
    <source>
        <dbReference type="Google" id="ProtNLM"/>
    </source>
</evidence>
<sequence length="246" mass="27513">MLSWLRSHPFAVEAFFEQSLVLTFAAPQAEVQALLPAPLVADTFDAGWGFLAAALVQTRALRPRGFPAWLGHDFFLIGYRVFVRYPSPTGKRLRGLYILGSETDKPGLSILGNLFTHYRSRTTDVEQHEAAGRLTVQSRQSDLRLTLAPPAPTVALPSLSPFASWAQARRFAGPLPFTFSLSPGSSRILIVEGLREHWEPRPVAVESCHVGFFEQLKLSRLVLANAFAVENVPYYWKKGRSEQWHP</sequence>
<accession>A0ABP8IMY8</accession>
<gene>
    <name evidence="1" type="ORF">GCM10023185_31780</name>
</gene>
<dbReference type="EMBL" id="BAABGZ010000068">
    <property type="protein sequence ID" value="GAA4363228.1"/>
    <property type="molecule type" value="Genomic_DNA"/>
</dbReference>
<keyword evidence="2" id="KW-1185">Reference proteome</keyword>
<reference evidence="2" key="1">
    <citation type="journal article" date="2019" name="Int. J. Syst. Evol. Microbiol.">
        <title>The Global Catalogue of Microorganisms (GCM) 10K type strain sequencing project: providing services to taxonomists for standard genome sequencing and annotation.</title>
        <authorList>
            <consortium name="The Broad Institute Genomics Platform"/>
            <consortium name="The Broad Institute Genome Sequencing Center for Infectious Disease"/>
            <person name="Wu L."/>
            <person name="Ma J."/>
        </authorList>
    </citation>
    <scope>NUCLEOTIDE SEQUENCE [LARGE SCALE GENOMIC DNA]</scope>
    <source>
        <strain evidence="2">JCM 17923</strain>
    </source>
</reference>
<dbReference type="RefSeq" id="WP_345237087.1">
    <property type="nucleotide sequence ID" value="NZ_BAABGZ010000068.1"/>
</dbReference>
<evidence type="ECO:0000313" key="2">
    <source>
        <dbReference type="Proteomes" id="UP001501153"/>
    </source>
</evidence>